<evidence type="ECO:0000256" key="3">
    <source>
        <dbReference type="ARBA" id="ARBA00022967"/>
    </source>
</evidence>
<dbReference type="PANTHER" id="PTHR43507">
    <property type="entry name" value="NADH-UBIQUINONE OXIDOREDUCTASE CHAIN 4"/>
    <property type="match status" value="1"/>
</dbReference>
<evidence type="ECO:0000256" key="4">
    <source>
        <dbReference type="ARBA" id="ARBA00023027"/>
    </source>
</evidence>
<evidence type="ECO:0000313" key="9">
    <source>
        <dbReference type="EMBL" id="KAF5800291.1"/>
    </source>
</evidence>
<dbReference type="InterPro" id="IPR003918">
    <property type="entry name" value="NADH_UbQ_OxRdtase"/>
</dbReference>
<dbReference type="STRING" id="4232.A0A251UDS1"/>
<comment type="subcellular location">
    <subcellularLocation>
        <location evidence="1">Plastid</location>
        <location evidence="1">Chloroplast thylakoid membrane</location>
    </subcellularLocation>
</comment>
<keyword evidence="3" id="KW-1278">Translocase</keyword>
<evidence type="ECO:0000256" key="7">
    <source>
        <dbReference type="SAM" id="Phobius"/>
    </source>
</evidence>
<accession>A0A251UDS1</accession>
<reference evidence="9 11" key="1">
    <citation type="journal article" date="2017" name="Nature">
        <title>The sunflower genome provides insights into oil metabolism, flowering and Asterid evolution.</title>
        <authorList>
            <person name="Badouin H."/>
            <person name="Gouzy J."/>
            <person name="Grassa C.J."/>
            <person name="Murat F."/>
            <person name="Staton S.E."/>
            <person name="Cottret L."/>
            <person name="Lelandais-Briere C."/>
            <person name="Owens G.L."/>
            <person name="Carrere S."/>
            <person name="Mayjonade B."/>
            <person name="Legrand L."/>
            <person name="Gill N."/>
            <person name="Kane N.C."/>
            <person name="Bowers J.E."/>
            <person name="Hubner S."/>
            <person name="Bellec A."/>
            <person name="Berard A."/>
            <person name="Berges H."/>
            <person name="Blanchet N."/>
            <person name="Boniface M.C."/>
            <person name="Brunel D."/>
            <person name="Catrice O."/>
            <person name="Chaidir N."/>
            <person name="Claudel C."/>
            <person name="Donnadieu C."/>
            <person name="Faraut T."/>
            <person name="Fievet G."/>
            <person name="Helmstetter N."/>
            <person name="King M."/>
            <person name="Knapp S.J."/>
            <person name="Lai Z."/>
            <person name="Le Paslier M.C."/>
            <person name="Lippi Y."/>
            <person name="Lorenzon L."/>
            <person name="Mandel J.R."/>
            <person name="Marage G."/>
            <person name="Marchand G."/>
            <person name="Marquand E."/>
            <person name="Bret-Mestries E."/>
            <person name="Morien E."/>
            <person name="Nambeesan S."/>
            <person name="Nguyen T."/>
            <person name="Pegot-Espagnet P."/>
            <person name="Pouilly N."/>
            <person name="Raftis F."/>
            <person name="Sallet E."/>
            <person name="Schiex T."/>
            <person name="Thomas J."/>
            <person name="Vandecasteele C."/>
            <person name="Vares D."/>
            <person name="Vear F."/>
            <person name="Vautrin S."/>
            <person name="Crespi M."/>
            <person name="Mangin B."/>
            <person name="Burke J.M."/>
            <person name="Salse J."/>
            <person name="Munos S."/>
            <person name="Vincourt P."/>
            <person name="Rieseberg L.H."/>
            <person name="Langlade N.B."/>
        </authorList>
    </citation>
    <scope>NUCLEOTIDE SEQUENCE [LARGE SCALE GENOMIC DNA]</scope>
    <source>
        <strain evidence="11">cv. SF193</strain>
        <tissue evidence="9">Leaves</tissue>
    </source>
</reference>
<evidence type="ECO:0000256" key="2">
    <source>
        <dbReference type="ARBA" id="ARBA00022640"/>
    </source>
</evidence>
<dbReference type="InterPro" id="IPR001750">
    <property type="entry name" value="ND/Mrp_TM"/>
</dbReference>
<dbReference type="EMBL" id="MNCJ02000322">
    <property type="protein sequence ID" value="KAF5800291.1"/>
    <property type="molecule type" value="Genomic_DNA"/>
</dbReference>
<name>A0A251UDS1_HELAN</name>
<evidence type="ECO:0000256" key="6">
    <source>
        <dbReference type="ARBA" id="ARBA00048026"/>
    </source>
</evidence>
<comment type="catalytic activity">
    <reaction evidence="5">
        <text>a plastoquinone + NADPH + (n+1) H(+)(in) = a plastoquinol + NADP(+) + n H(+)(out)</text>
        <dbReference type="Rhea" id="RHEA:42612"/>
        <dbReference type="Rhea" id="RHEA-COMP:9561"/>
        <dbReference type="Rhea" id="RHEA-COMP:9562"/>
        <dbReference type="ChEBI" id="CHEBI:15378"/>
        <dbReference type="ChEBI" id="CHEBI:17757"/>
        <dbReference type="ChEBI" id="CHEBI:57783"/>
        <dbReference type="ChEBI" id="CHEBI:58349"/>
        <dbReference type="ChEBI" id="CHEBI:62192"/>
    </reaction>
</comment>
<feature type="domain" description="NADH:quinone oxidoreductase/Mrp antiporter transmembrane" evidence="8">
    <location>
        <begin position="1"/>
        <end position="102"/>
    </location>
</feature>
<keyword evidence="7" id="KW-0812">Transmembrane</keyword>
<proteinExistence type="predicted"/>
<keyword evidence="2" id="KW-0934">Plastid</keyword>
<sequence length="123" mass="14301">MGFILKELFQYRYETQWSYFTNNLSMALSVLHFFSAGMSYDRIRLVYLDEIGGVAIPMPKLITMFSSFSMASLALPGISSFVAEMLVLLGIFTSQKYLLMPKITILLIISQWLYRCYTFFLRE</sequence>
<dbReference type="GO" id="GO:0042773">
    <property type="term" value="P:ATP synthesis coupled electron transport"/>
    <property type="evidence" value="ECO:0007669"/>
    <property type="project" value="InterPro"/>
</dbReference>
<dbReference type="Gramene" id="mRNA:HanXRQr2_Chr07g0314431">
    <property type="protein sequence ID" value="CDS:HanXRQr2_Chr07g0314431.1"/>
    <property type="gene ID" value="HanXRQr2_Chr07g0314431"/>
</dbReference>
<reference evidence="9" key="3">
    <citation type="submission" date="2020-06" db="EMBL/GenBank/DDBJ databases">
        <title>Helianthus annuus Genome sequencing and assembly Release 2.</title>
        <authorList>
            <person name="Gouzy J."/>
            <person name="Langlade N."/>
            <person name="Munos S."/>
        </authorList>
    </citation>
    <scope>NUCLEOTIDE SEQUENCE</scope>
    <source>
        <tissue evidence="9">Leaves</tissue>
    </source>
</reference>
<protein>
    <submittedName>
        <fullName evidence="9">NADH:ubiquinone oxidoreductase, NADH-quinone oxidoreductase chain 4</fullName>
    </submittedName>
</protein>
<reference evidence="10" key="2">
    <citation type="submission" date="2017-02" db="EMBL/GenBank/DDBJ databases">
        <title>Sunflower complete genome.</title>
        <authorList>
            <person name="Langlade N."/>
            <person name="Munos S."/>
        </authorList>
    </citation>
    <scope>NUCLEOTIDE SEQUENCE [LARGE SCALE GENOMIC DNA]</scope>
    <source>
        <tissue evidence="10">Leaves</tissue>
    </source>
</reference>
<dbReference type="PANTHER" id="PTHR43507:SF21">
    <property type="entry name" value="NAD(P)H-QUINONE OXIDOREDUCTASE CHAIN 4, CHLOROPLASTIC"/>
    <property type="match status" value="1"/>
</dbReference>
<comment type="catalytic activity">
    <reaction evidence="6">
        <text>a plastoquinone + NADH + (n+1) H(+)(in) = a plastoquinol + NAD(+) + n H(+)(out)</text>
        <dbReference type="Rhea" id="RHEA:42608"/>
        <dbReference type="Rhea" id="RHEA-COMP:9561"/>
        <dbReference type="Rhea" id="RHEA-COMP:9562"/>
        <dbReference type="ChEBI" id="CHEBI:15378"/>
        <dbReference type="ChEBI" id="CHEBI:17757"/>
        <dbReference type="ChEBI" id="CHEBI:57540"/>
        <dbReference type="ChEBI" id="CHEBI:57945"/>
        <dbReference type="ChEBI" id="CHEBI:62192"/>
    </reaction>
</comment>
<dbReference type="GO" id="GO:0008137">
    <property type="term" value="F:NADH dehydrogenase (ubiquinone) activity"/>
    <property type="evidence" value="ECO:0007669"/>
    <property type="project" value="InterPro"/>
</dbReference>
<dbReference type="OMA" id="NISWIYW"/>
<dbReference type="GO" id="GO:0009535">
    <property type="term" value="C:chloroplast thylakoid membrane"/>
    <property type="evidence" value="ECO:0007669"/>
    <property type="project" value="UniProtKB-SubCell"/>
</dbReference>
<keyword evidence="7" id="KW-0472">Membrane</keyword>
<keyword evidence="11" id="KW-1185">Reference proteome</keyword>
<dbReference type="AlphaFoldDB" id="A0A251UDS1"/>
<keyword evidence="7" id="KW-1133">Transmembrane helix</keyword>
<organism evidence="10 11">
    <name type="scientific">Helianthus annuus</name>
    <name type="common">Common sunflower</name>
    <dbReference type="NCBI Taxonomy" id="4232"/>
    <lineage>
        <taxon>Eukaryota</taxon>
        <taxon>Viridiplantae</taxon>
        <taxon>Streptophyta</taxon>
        <taxon>Embryophyta</taxon>
        <taxon>Tracheophyta</taxon>
        <taxon>Spermatophyta</taxon>
        <taxon>Magnoliopsida</taxon>
        <taxon>eudicotyledons</taxon>
        <taxon>Gunneridae</taxon>
        <taxon>Pentapetalae</taxon>
        <taxon>asterids</taxon>
        <taxon>campanulids</taxon>
        <taxon>Asterales</taxon>
        <taxon>Asteraceae</taxon>
        <taxon>Asteroideae</taxon>
        <taxon>Heliantheae alliance</taxon>
        <taxon>Heliantheae</taxon>
        <taxon>Helianthus</taxon>
    </lineage>
</organism>
<gene>
    <name evidence="10" type="ORF">HannXRQ_Chr07g0204721</name>
    <name evidence="9" type="ORF">HanXRQr2_Chr07g0314431</name>
</gene>
<dbReference type="Proteomes" id="UP000215914">
    <property type="component" value="Chromosome 7"/>
</dbReference>
<dbReference type="InParanoid" id="A0A251UDS1"/>
<keyword evidence="4" id="KW-0520">NAD</keyword>
<evidence type="ECO:0000313" key="11">
    <source>
        <dbReference type="Proteomes" id="UP000215914"/>
    </source>
</evidence>
<evidence type="ECO:0000256" key="1">
    <source>
        <dbReference type="ARBA" id="ARBA00004334"/>
    </source>
</evidence>
<dbReference type="EMBL" id="CM007896">
    <property type="protein sequence ID" value="OTG21488.1"/>
    <property type="molecule type" value="Genomic_DNA"/>
</dbReference>
<feature type="transmembrane region" description="Helical" evidence="7">
    <location>
        <begin position="61"/>
        <end position="91"/>
    </location>
</feature>
<dbReference type="Pfam" id="PF00361">
    <property type="entry name" value="Proton_antipo_M"/>
    <property type="match status" value="1"/>
</dbReference>
<evidence type="ECO:0000313" key="10">
    <source>
        <dbReference type="EMBL" id="OTG21488.1"/>
    </source>
</evidence>
<evidence type="ECO:0000259" key="8">
    <source>
        <dbReference type="Pfam" id="PF00361"/>
    </source>
</evidence>
<evidence type="ECO:0000256" key="5">
    <source>
        <dbReference type="ARBA" id="ARBA00047726"/>
    </source>
</evidence>